<feature type="domain" description="EF-hand" evidence="6">
    <location>
        <begin position="54"/>
        <end position="89"/>
    </location>
</feature>
<dbReference type="PANTHER" id="PTHR11216:SF170">
    <property type="entry name" value="DYNAMIN ASSOCIATED PROTEIN 160, ISOFORM D"/>
    <property type="match status" value="1"/>
</dbReference>
<dbReference type="InterPro" id="IPR011992">
    <property type="entry name" value="EF-hand-dom_pair"/>
</dbReference>
<feature type="region of interest" description="Disordered" evidence="3">
    <location>
        <begin position="714"/>
        <end position="741"/>
    </location>
</feature>
<dbReference type="PROSITE" id="PS50222">
    <property type="entry name" value="EF_HAND_2"/>
    <property type="match status" value="2"/>
</dbReference>
<feature type="compositionally biased region" description="Polar residues" evidence="3">
    <location>
        <begin position="453"/>
        <end position="466"/>
    </location>
</feature>
<feature type="domain" description="EH" evidence="5">
    <location>
        <begin position="21"/>
        <end position="107"/>
    </location>
</feature>
<feature type="region of interest" description="Disordered" evidence="3">
    <location>
        <begin position="981"/>
        <end position="1064"/>
    </location>
</feature>
<dbReference type="GO" id="GO:0005737">
    <property type="term" value="C:cytoplasm"/>
    <property type="evidence" value="ECO:0007669"/>
    <property type="project" value="TreeGrafter"/>
</dbReference>
<dbReference type="EMBL" id="JANBOH010000094">
    <property type="protein sequence ID" value="KAJ1645679.1"/>
    <property type="molecule type" value="Genomic_DNA"/>
</dbReference>
<dbReference type="Pfam" id="PF12763">
    <property type="entry name" value="EH"/>
    <property type="match status" value="3"/>
</dbReference>
<proteinExistence type="predicted"/>
<evidence type="ECO:0000259" key="6">
    <source>
        <dbReference type="PROSITE" id="PS50222"/>
    </source>
</evidence>
<feature type="domain" description="EF-hand" evidence="6">
    <location>
        <begin position="353"/>
        <end position="388"/>
    </location>
</feature>
<dbReference type="CDD" id="cd00052">
    <property type="entry name" value="EH"/>
    <property type="match status" value="3"/>
</dbReference>
<evidence type="ECO:0000313" key="8">
    <source>
        <dbReference type="Proteomes" id="UP001145021"/>
    </source>
</evidence>
<sequence length="1180" mass="126651">MDTIGDNSAGLVGLWRPTEREQKAYAYMLSLVDTANEGIVRGQQAVPFFQKSGLPDSVLGGIWQQADTEGKGHLTAHEFSVAMKLISLAQAHKPVQLRNLKDEVQLPEMKGIDLPQLPSPFSGMPQSIASNRSASFSSGTGVHARRDSNTSNFGWSSAVGSNFGSFGSDDEPAISLKEKIQYQQLFEKCNPVDGAISGAAARALFTKSKLNNEQLSGVWNLGDSHAEGRLRLPGFIVAMYYIRRIMENRNFVLPKACPVSLWRSAGGDIPLKASLASNFSQSSLLGGGSTSDLAFGGGLGQMQSQIPTQAQAQWDVSRDEQVRYEQFFNSLDTAKAGYLSGDVPVNFFLKSKLPEQVLSKVWDLADINRNGKLTKDEFFVAMHLINMRLVGKDIPDTLPATLVPLSMRKAGIVSSSMSNLSPQLRPVSARDRLQMEGLKRTTSYAVHHHARGNNMTGPISRSSTARSPGPLSPVADESEISALQTQLGQMEDMSRGLQAQRTATANQIALAGSRKQELEVKISALQSSHEAESRINQELQEKLKNEDARVGALQSQVTDANRKLSVVSAQRSQLEQDVHRVQQQQIALQQKLQQAQDDARQLTSDISALEQQKRHLEQTILVMQSQIKQQEETNRALSEQAQALKTKVTELTQTSTSLSQTTASLSQMQTQGGKSAAETEALSFDEVFGTNDSPVYSPSNASFGDMFQSMSMSMPPTQQPIATSSISASGSPQQKQQQEMSPSMVFSGMPAFGPAQASGTAGAAMPASQPMYSGAHMVASTDAFDSFGAHEKDPFEEFLQVAASSPEPAGQTTIYPNAKTPSNIAATGAKAVSSFDAVFSSSGSNEASRGVSADPRSVSSTPAPASGGAFAAASAASASAMPSLSATAAAAAKSTPASPQVDAAAIGEGIKKTAGAQKLEFAADFSSAFGMMPSAEERAIDKELQEFDSHFPNIDTLSLGEEKAKSAVAASAAKTEETGNDLTFESVFGTSGDQADDPSASKASKKSEAALEAAESVEDKVNEKHEATDQTNGSKSTAARKEPADIKVSNINDSDEDDSNFVPPPVVKRTIVSARPMSRVLSIFRSSSSNKVSSTLDGNTPAMPRRTTASEKRQQQSREQDKKFEEQWTKGDWPEWVKNGEHLNERRMLVEMGYPKDRVVEALEVNDFNLAQATDYLLSS</sequence>
<feature type="compositionally biased region" description="Basic and acidic residues" evidence="3">
    <location>
        <begin position="1017"/>
        <end position="1028"/>
    </location>
</feature>
<feature type="coiled-coil region" evidence="2">
    <location>
        <begin position="529"/>
        <end position="654"/>
    </location>
</feature>
<feature type="region of interest" description="Disordered" evidence="3">
    <location>
        <begin position="450"/>
        <end position="475"/>
    </location>
</feature>
<gene>
    <name evidence="7" type="ORF">LPJ64_002763</name>
</gene>
<dbReference type="InterPro" id="IPR015940">
    <property type="entry name" value="UBA"/>
</dbReference>
<accession>A0A9W7XJ23</accession>
<protein>
    <submittedName>
        <fullName evidence="7">Uncharacterized protein</fullName>
    </submittedName>
</protein>
<comment type="caution">
    <text evidence="7">The sequence shown here is derived from an EMBL/GenBank/DDBJ whole genome shotgun (WGS) entry which is preliminary data.</text>
</comment>
<dbReference type="Gene3D" id="1.10.238.10">
    <property type="entry name" value="EF-hand"/>
    <property type="match status" value="3"/>
</dbReference>
<evidence type="ECO:0000259" key="5">
    <source>
        <dbReference type="PROSITE" id="PS50031"/>
    </source>
</evidence>
<dbReference type="SMART" id="SM00165">
    <property type="entry name" value="UBA"/>
    <property type="match status" value="1"/>
</dbReference>
<dbReference type="InterPro" id="IPR009060">
    <property type="entry name" value="UBA-like_sf"/>
</dbReference>
<dbReference type="GO" id="GO:0005509">
    <property type="term" value="F:calcium ion binding"/>
    <property type="evidence" value="ECO:0007669"/>
    <property type="project" value="InterPro"/>
</dbReference>
<evidence type="ECO:0000259" key="4">
    <source>
        <dbReference type="PROSITE" id="PS50030"/>
    </source>
</evidence>
<evidence type="ECO:0000313" key="7">
    <source>
        <dbReference type="EMBL" id="KAJ1645679.1"/>
    </source>
</evidence>
<dbReference type="InterPro" id="IPR000261">
    <property type="entry name" value="EH_dom"/>
</dbReference>
<dbReference type="SUPFAM" id="SSF47473">
    <property type="entry name" value="EF-hand"/>
    <property type="match status" value="3"/>
</dbReference>
<feature type="compositionally biased region" description="Polar residues" evidence="3">
    <location>
        <begin position="981"/>
        <end position="993"/>
    </location>
</feature>
<organism evidence="7 8">
    <name type="scientific">Coemansia asiatica</name>
    <dbReference type="NCBI Taxonomy" id="1052880"/>
    <lineage>
        <taxon>Eukaryota</taxon>
        <taxon>Fungi</taxon>
        <taxon>Fungi incertae sedis</taxon>
        <taxon>Zoopagomycota</taxon>
        <taxon>Kickxellomycotina</taxon>
        <taxon>Kickxellomycetes</taxon>
        <taxon>Kickxellales</taxon>
        <taxon>Kickxellaceae</taxon>
        <taxon>Coemansia</taxon>
    </lineage>
</organism>
<dbReference type="Proteomes" id="UP001145021">
    <property type="component" value="Unassembled WGS sequence"/>
</dbReference>
<feature type="region of interest" description="Disordered" evidence="3">
    <location>
        <begin position="1083"/>
        <end position="1126"/>
    </location>
</feature>
<dbReference type="SMART" id="SM00027">
    <property type="entry name" value="EH"/>
    <property type="match status" value="3"/>
</dbReference>
<name>A0A9W7XJ23_9FUNG</name>
<dbReference type="SMART" id="SM00054">
    <property type="entry name" value="EFh"/>
    <property type="match status" value="2"/>
</dbReference>
<dbReference type="InterPro" id="IPR002048">
    <property type="entry name" value="EF_hand_dom"/>
</dbReference>
<dbReference type="PROSITE" id="PS00018">
    <property type="entry name" value="EF_HAND_1"/>
    <property type="match status" value="1"/>
</dbReference>
<reference evidence="7" key="1">
    <citation type="submission" date="2022-07" db="EMBL/GenBank/DDBJ databases">
        <title>Phylogenomic reconstructions and comparative analyses of Kickxellomycotina fungi.</title>
        <authorList>
            <person name="Reynolds N.K."/>
            <person name="Stajich J.E."/>
            <person name="Barry K."/>
            <person name="Grigoriev I.V."/>
            <person name="Crous P."/>
            <person name="Smith M.E."/>
        </authorList>
    </citation>
    <scope>NUCLEOTIDE SEQUENCE</scope>
    <source>
        <strain evidence="7">NBRC 105413</strain>
    </source>
</reference>
<dbReference type="PANTHER" id="PTHR11216">
    <property type="entry name" value="EH DOMAIN"/>
    <property type="match status" value="1"/>
</dbReference>
<dbReference type="Gene3D" id="1.10.8.10">
    <property type="entry name" value="DNA helicase RuvA subunit, C-terminal domain"/>
    <property type="match status" value="1"/>
</dbReference>
<feature type="domain" description="EH" evidence="5">
    <location>
        <begin position="178"/>
        <end position="261"/>
    </location>
</feature>
<evidence type="ECO:0000256" key="1">
    <source>
        <dbReference type="ARBA" id="ARBA00022837"/>
    </source>
</evidence>
<dbReference type="GO" id="GO:0006897">
    <property type="term" value="P:endocytosis"/>
    <property type="evidence" value="ECO:0007669"/>
    <property type="project" value="TreeGrafter"/>
</dbReference>
<dbReference type="GO" id="GO:0005886">
    <property type="term" value="C:plasma membrane"/>
    <property type="evidence" value="ECO:0007669"/>
    <property type="project" value="TreeGrafter"/>
</dbReference>
<dbReference type="SUPFAM" id="SSF46934">
    <property type="entry name" value="UBA-like"/>
    <property type="match status" value="1"/>
</dbReference>
<dbReference type="GO" id="GO:0016197">
    <property type="term" value="P:endosomal transport"/>
    <property type="evidence" value="ECO:0007669"/>
    <property type="project" value="TreeGrafter"/>
</dbReference>
<feature type="compositionally biased region" description="Basic and acidic residues" evidence="3">
    <location>
        <begin position="1108"/>
        <end position="1126"/>
    </location>
</feature>
<keyword evidence="2" id="KW-0175">Coiled coil</keyword>
<dbReference type="Gene3D" id="1.10.287.1490">
    <property type="match status" value="1"/>
</dbReference>
<keyword evidence="1" id="KW-0106">Calcium</keyword>
<dbReference type="PROSITE" id="PS50030">
    <property type="entry name" value="UBA"/>
    <property type="match status" value="1"/>
</dbReference>
<keyword evidence="8" id="KW-1185">Reference proteome</keyword>
<feature type="region of interest" description="Disordered" evidence="3">
    <location>
        <begin position="843"/>
        <end position="865"/>
    </location>
</feature>
<dbReference type="PROSITE" id="PS50031">
    <property type="entry name" value="EH"/>
    <property type="match status" value="3"/>
</dbReference>
<evidence type="ECO:0000256" key="3">
    <source>
        <dbReference type="SAM" id="MobiDB-lite"/>
    </source>
</evidence>
<dbReference type="Pfam" id="PF00627">
    <property type="entry name" value="UBA"/>
    <property type="match status" value="1"/>
</dbReference>
<evidence type="ECO:0000256" key="2">
    <source>
        <dbReference type="SAM" id="Coils"/>
    </source>
</evidence>
<dbReference type="InterPro" id="IPR018247">
    <property type="entry name" value="EF_Hand_1_Ca_BS"/>
</dbReference>
<feature type="domain" description="EH" evidence="5">
    <location>
        <begin position="320"/>
        <end position="409"/>
    </location>
</feature>
<dbReference type="AlphaFoldDB" id="A0A9W7XJ23"/>
<feature type="domain" description="UBA" evidence="4">
    <location>
        <begin position="1138"/>
        <end position="1180"/>
    </location>
</feature>